<evidence type="ECO:0000313" key="2">
    <source>
        <dbReference type="Proteomes" id="UP000634136"/>
    </source>
</evidence>
<organism evidence="1 2">
    <name type="scientific">Senna tora</name>
    <dbReference type="NCBI Taxonomy" id="362788"/>
    <lineage>
        <taxon>Eukaryota</taxon>
        <taxon>Viridiplantae</taxon>
        <taxon>Streptophyta</taxon>
        <taxon>Embryophyta</taxon>
        <taxon>Tracheophyta</taxon>
        <taxon>Spermatophyta</taxon>
        <taxon>Magnoliopsida</taxon>
        <taxon>eudicotyledons</taxon>
        <taxon>Gunneridae</taxon>
        <taxon>Pentapetalae</taxon>
        <taxon>rosids</taxon>
        <taxon>fabids</taxon>
        <taxon>Fabales</taxon>
        <taxon>Fabaceae</taxon>
        <taxon>Caesalpinioideae</taxon>
        <taxon>Cassia clade</taxon>
        <taxon>Senna</taxon>
    </lineage>
</organism>
<dbReference type="AlphaFoldDB" id="A0A834SGQ4"/>
<sequence length="291" mass="32623">MPSRCIGNPSGYNDQMGLVIAWKVFQVIRMPSRCIGNPSGSNARMGLVIAWETHFEGKMVIESQEFKQHKFERVVAQVSQKDAFALYWVSEWIYCWNGTRDRMGVKWMPSHCIGNLSGSNARMGLVIAWEVCQVKSEHILKGKRRLNLKTIQEAHVRKCCRTSESSGCIRLVFGNPSGSNARMGLVITWEMPLRSIGNSSEFYGGIRLVIAWEMHLRCIGNPSGFNGRIGLVIAWEVCQVMSEDVLNQKLPLNVKRIQEAQVRTCCPTSESDGSVRVVLGIGVGLTLEWDS</sequence>
<name>A0A834SGQ4_9FABA</name>
<evidence type="ECO:0000313" key="1">
    <source>
        <dbReference type="EMBL" id="KAF7800567.1"/>
    </source>
</evidence>
<gene>
    <name evidence="1" type="ORF">G2W53_045018</name>
</gene>
<proteinExistence type="predicted"/>
<dbReference type="Proteomes" id="UP000634136">
    <property type="component" value="Unassembled WGS sequence"/>
</dbReference>
<comment type="caution">
    <text evidence="1">The sequence shown here is derived from an EMBL/GenBank/DDBJ whole genome shotgun (WGS) entry which is preliminary data.</text>
</comment>
<reference evidence="1" key="1">
    <citation type="submission" date="2020-09" db="EMBL/GenBank/DDBJ databases">
        <title>Genome-Enabled Discovery of Anthraquinone Biosynthesis in Senna tora.</title>
        <authorList>
            <person name="Kang S.-H."/>
            <person name="Pandey R.P."/>
            <person name="Lee C.-M."/>
            <person name="Sim J.-S."/>
            <person name="Jeong J.-T."/>
            <person name="Choi B.-S."/>
            <person name="Jung M."/>
            <person name="Ginzburg D."/>
            <person name="Zhao K."/>
            <person name="Won S.Y."/>
            <person name="Oh T.-J."/>
            <person name="Yu Y."/>
            <person name="Kim N.-H."/>
            <person name="Lee O.R."/>
            <person name="Lee T.-H."/>
            <person name="Bashyal P."/>
            <person name="Kim T.-S."/>
            <person name="Lee W.-H."/>
            <person name="Kawkins C."/>
            <person name="Kim C.-K."/>
            <person name="Kim J.S."/>
            <person name="Ahn B.O."/>
            <person name="Rhee S.Y."/>
            <person name="Sohng J.K."/>
        </authorList>
    </citation>
    <scope>NUCLEOTIDE SEQUENCE</scope>
    <source>
        <tissue evidence="1">Leaf</tissue>
    </source>
</reference>
<dbReference type="EMBL" id="JAAIUW010000325">
    <property type="protein sequence ID" value="KAF7800567.1"/>
    <property type="molecule type" value="Genomic_DNA"/>
</dbReference>
<protein>
    <submittedName>
        <fullName evidence="1">Uncharacterized protein</fullName>
    </submittedName>
</protein>
<accession>A0A834SGQ4</accession>
<keyword evidence="2" id="KW-1185">Reference proteome</keyword>